<protein>
    <submittedName>
        <fullName evidence="1">Adhesin</fullName>
    </submittedName>
</protein>
<accession>A0A8S5RIP1</accession>
<proteinExistence type="predicted"/>
<dbReference type="PROSITE" id="PS51257">
    <property type="entry name" value="PROKAR_LIPOPROTEIN"/>
    <property type="match status" value="1"/>
</dbReference>
<name>A0A8S5RIP1_9VIRU</name>
<reference evidence="1" key="1">
    <citation type="journal article" date="2021" name="Proc. Natl. Acad. Sci. U.S.A.">
        <title>A Catalog of Tens of Thousands of Viruses from Human Metagenomes Reveals Hidden Associations with Chronic Diseases.</title>
        <authorList>
            <person name="Tisza M.J."/>
            <person name="Buck C.B."/>
        </authorList>
    </citation>
    <scope>NUCLEOTIDE SEQUENCE</scope>
    <source>
        <strain evidence="1">CtML55</strain>
    </source>
</reference>
<sequence>MKKLFGLLLIAIIALSSCADSKTFERADGTKFVAEPYGWANYQTKKIEGVTYEACIGNIVWDVIAVETIVIPIWLTGWELYEPVSFVEPNVK</sequence>
<evidence type="ECO:0000313" key="1">
    <source>
        <dbReference type="EMBL" id="DAE31035.1"/>
    </source>
</evidence>
<organism evidence="1">
    <name type="scientific">virus sp. ctML55</name>
    <dbReference type="NCBI Taxonomy" id="2827627"/>
    <lineage>
        <taxon>Viruses</taxon>
    </lineage>
</organism>
<dbReference type="EMBL" id="BK059105">
    <property type="protein sequence ID" value="DAE31035.1"/>
    <property type="molecule type" value="Genomic_DNA"/>
</dbReference>